<evidence type="ECO:0000313" key="3">
    <source>
        <dbReference type="EMBL" id="EMF09451.1"/>
    </source>
</evidence>
<evidence type="ECO:0000313" key="4">
    <source>
        <dbReference type="Proteomes" id="UP000016931"/>
    </source>
</evidence>
<keyword evidence="4" id="KW-1185">Reference proteome</keyword>
<dbReference type="PANTHER" id="PTHR48081">
    <property type="entry name" value="AB HYDROLASE SUPERFAMILY PROTEIN C4A8.06C"/>
    <property type="match status" value="1"/>
</dbReference>
<dbReference type="EMBL" id="KB456269">
    <property type="protein sequence ID" value="EMF09451.1"/>
    <property type="molecule type" value="Genomic_DNA"/>
</dbReference>
<protein>
    <submittedName>
        <fullName evidence="3">Alpha/beta-hydrolase</fullName>
    </submittedName>
</protein>
<dbReference type="Pfam" id="PF07859">
    <property type="entry name" value="Abhydrolase_3"/>
    <property type="match status" value="1"/>
</dbReference>
<dbReference type="OMA" id="PAHENSQ"/>
<dbReference type="GO" id="GO:0016787">
    <property type="term" value="F:hydrolase activity"/>
    <property type="evidence" value="ECO:0007669"/>
    <property type="project" value="UniProtKB-KW"/>
</dbReference>
<evidence type="ECO:0000256" key="1">
    <source>
        <dbReference type="ARBA" id="ARBA00022801"/>
    </source>
</evidence>
<dbReference type="InterPro" id="IPR050300">
    <property type="entry name" value="GDXG_lipolytic_enzyme"/>
</dbReference>
<organism evidence="3 4">
    <name type="scientific">Sphaerulina musiva (strain SO2202)</name>
    <name type="common">Poplar stem canker fungus</name>
    <name type="synonym">Septoria musiva</name>
    <dbReference type="NCBI Taxonomy" id="692275"/>
    <lineage>
        <taxon>Eukaryota</taxon>
        <taxon>Fungi</taxon>
        <taxon>Dikarya</taxon>
        <taxon>Ascomycota</taxon>
        <taxon>Pezizomycotina</taxon>
        <taxon>Dothideomycetes</taxon>
        <taxon>Dothideomycetidae</taxon>
        <taxon>Mycosphaerellales</taxon>
        <taxon>Mycosphaerellaceae</taxon>
        <taxon>Sphaerulina</taxon>
    </lineage>
</organism>
<dbReference type="RefSeq" id="XP_016757572.1">
    <property type="nucleotide sequence ID" value="XM_016901588.1"/>
</dbReference>
<name>N1QDH4_SPHMS</name>
<dbReference type="OrthoDB" id="433474at2759"/>
<dbReference type="HOGENOM" id="CLU_787138_0_0_1"/>
<dbReference type="PANTHER" id="PTHR48081:SF8">
    <property type="entry name" value="ALPHA_BETA HYDROLASE FOLD-3 DOMAIN-CONTAINING PROTEIN-RELATED"/>
    <property type="match status" value="1"/>
</dbReference>
<feature type="domain" description="Alpha/beta hydrolase fold-3" evidence="2">
    <location>
        <begin position="117"/>
        <end position="344"/>
    </location>
</feature>
<dbReference type="STRING" id="692275.N1QDH4"/>
<dbReference type="AlphaFoldDB" id="N1QDH4"/>
<reference evidence="3 4" key="1">
    <citation type="journal article" date="2012" name="PLoS Pathog.">
        <title>Diverse lifestyles and strategies of plant pathogenesis encoded in the genomes of eighteen Dothideomycetes fungi.</title>
        <authorList>
            <person name="Ohm R.A."/>
            <person name="Feau N."/>
            <person name="Henrissat B."/>
            <person name="Schoch C.L."/>
            <person name="Horwitz B.A."/>
            <person name="Barry K.W."/>
            <person name="Condon B.J."/>
            <person name="Copeland A.C."/>
            <person name="Dhillon B."/>
            <person name="Glaser F."/>
            <person name="Hesse C.N."/>
            <person name="Kosti I."/>
            <person name="LaButti K."/>
            <person name="Lindquist E.A."/>
            <person name="Lucas S."/>
            <person name="Salamov A.A."/>
            <person name="Bradshaw R.E."/>
            <person name="Ciuffetti L."/>
            <person name="Hamelin R.C."/>
            <person name="Kema G.H.J."/>
            <person name="Lawrence C."/>
            <person name="Scott J.A."/>
            <person name="Spatafora J.W."/>
            <person name="Turgeon B.G."/>
            <person name="de Wit P.J.G.M."/>
            <person name="Zhong S."/>
            <person name="Goodwin S.B."/>
            <person name="Grigoriev I.V."/>
        </authorList>
    </citation>
    <scope>NUCLEOTIDE SEQUENCE [LARGE SCALE GENOMIC DNA]</scope>
    <source>
        <strain evidence="3 4">SO2202</strain>
    </source>
</reference>
<dbReference type="eggNOG" id="KOG1515">
    <property type="taxonomic scope" value="Eukaryota"/>
</dbReference>
<gene>
    <name evidence="3" type="ORF">SEPMUDRAFT_120306</name>
</gene>
<dbReference type="GeneID" id="27898725"/>
<dbReference type="SUPFAM" id="SSF53474">
    <property type="entry name" value="alpha/beta-Hydrolases"/>
    <property type="match status" value="1"/>
</dbReference>
<accession>N1QDH4</accession>
<dbReference type="ESTHER" id="sphms-n1qdh4">
    <property type="family name" value="Hormone-sensitive_lipase_like"/>
</dbReference>
<sequence>MLLPGRLGNSQSSLATDPRTHRGLLKGLEAYEMQYNTFLTANITPDASLAEIIAFAHESEKALESMIHGMDFGVLHPSQQSPITVTQVFIPGVNENQIQLSIYRPAHENSQEELPAVLYFHGGGMVMLSTQNRLHTSYAEAIARTGLVAILVDFSNVLSNGNPEASSHTNLNPFPTGLDDCVSAARWINKHKQDLRISKIVLHGDSGGANLALATALRLNISENTKATIDGVFAVDPYISGAYDQSREWKLKNLLQSLVECDGYDVSCSSCSIYARLYDHQGKFRNDRFAWPYWAMESDLCGLPPHVIMVAELDPLRDEGIEYCRKLVRAGVRSVGRVRLGMTHTGDLLLRQYVPDEFLELLDMLRGFVDRL</sequence>
<dbReference type="InterPro" id="IPR029058">
    <property type="entry name" value="AB_hydrolase_fold"/>
</dbReference>
<keyword evidence="1 3" id="KW-0378">Hydrolase</keyword>
<evidence type="ECO:0000259" key="2">
    <source>
        <dbReference type="Pfam" id="PF07859"/>
    </source>
</evidence>
<proteinExistence type="predicted"/>
<dbReference type="InterPro" id="IPR013094">
    <property type="entry name" value="AB_hydrolase_3"/>
</dbReference>
<dbReference type="SMR" id="N1QDH4"/>
<dbReference type="Gene3D" id="3.40.50.1820">
    <property type="entry name" value="alpha/beta hydrolase"/>
    <property type="match status" value="1"/>
</dbReference>
<dbReference type="Proteomes" id="UP000016931">
    <property type="component" value="Unassembled WGS sequence"/>
</dbReference>